<feature type="region of interest" description="Disordered" evidence="5">
    <location>
        <begin position="1"/>
        <end position="94"/>
    </location>
</feature>
<name>A0A6A6R163_9PEZI</name>
<dbReference type="Pfam" id="PF08424">
    <property type="entry name" value="NRDE-2"/>
    <property type="match status" value="1"/>
</dbReference>
<dbReference type="GO" id="GO:0031048">
    <property type="term" value="P:regulatory ncRNA-mediated heterochromatin formation"/>
    <property type="evidence" value="ECO:0007669"/>
    <property type="project" value="TreeGrafter"/>
</dbReference>
<keyword evidence="3" id="KW-0677">Repeat</keyword>
<dbReference type="PANTHER" id="PTHR13471:SF0">
    <property type="entry name" value="NUCLEAR EXOSOME REGULATOR NRDE2"/>
    <property type="match status" value="1"/>
</dbReference>
<feature type="region of interest" description="Disordered" evidence="5">
    <location>
        <begin position="196"/>
        <end position="262"/>
    </location>
</feature>
<dbReference type="PANTHER" id="PTHR13471">
    <property type="entry name" value="TETRATRICOPEPTIDE-LIKE HELICAL"/>
    <property type="match status" value="1"/>
</dbReference>
<evidence type="ECO:0000313" key="7">
    <source>
        <dbReference type="Proteomes" id="UP000799750"/>
    </source>
</evidence>
<dbReference type="GO" id="GO:0006396">
    <property type="term" value="P:RNA processing"/>
    <property type="evidence" value="ECO:0007669"/>
    <property type="project" value="InterPro"/>
</dbReference>
<dbReference type="Proteomes" id="UP000799750">
    <property type="component" value="Unassembled WGS sequence"/>
</dbReference>
<dbReference type="Gene3D" id="1.25.40.10">
    <property type="entry name" value="Tetratricopeptide repeat domain"/>
    <property type="match status" value="1"/>
</dbReference>
<gene>
    <name evidence="6" type="ORF">BU16DRAFT_351672</name>
</gene>
<feature type="compositionally biased region" description="Basic residues" evidence="5">
    <location>
        <begin position="49"/>
        <end position="59"/>
    </location>
</feature>
<evidence type="ECO:0000256" key="3">
    <source>
        <dbReference type="ARBA" id="ARBA00022737"/>
    </source>
</evidence>
<accession>A0A6A6R163</accession>
<feature type="compositionally biased region" description="Basic and acidic residues" evidence="5">
    <location>
        <begin position="60"/>
        <end position="76"/>
    </location>
</feature>
<dbReference type="InterPro" id="IPR013633">
    <property type="entry name" value="NRDE-2"/>
</dbReference>
<dbReference type="GO" id="GO:1902369">
    <property type="term" value="P:negative regulation of RNA catabolic process"/>
    <property type="evidence" value="ECO:0007669"/>
    <property type="project" value="TreeGrafter"/>
</dbReference>
<dbReference type="AlphaFoldDB" id="A0A6A6R163"/>
<reference evidence="6" key="1">
    <citation type="journal article" date="2020" name="Stud. Mycol.">
        <title>101 Dothideomycetes genomes: a test case for predicting lifestyles and emergence of pathogens.</title>
        <authorList>
            <person name="Haridas S."/>
            <person name="Albert R."/>
            <person name="Binder M."/>
            <person name="Bloem J."/>
            <person name="Labutti K."/>
            <person name="Salamov A."/>
            <person name="Andreopoulos B."/>
            <person name="Baker S."/>
            <person name="Barry K."/>
            <person name="Bills G."/>
            <person name="Bluhm B."/>
            <person name="Cannon C."/>
            <person name="Castanera R."/>
            <person name="Culley D."/>
            <person name="Daum C."/>
            <person name="Ezra D."/>
            <person name="Gonzalez J."/>
            <person name="Henrissat B."/>
            <person name="Kuo A."/>
            <person name="Liang C."/>
            <person name="Lipzen A."/>
            <person name="Lutzoni F."/>
            <person name="Magnuson J."/>
            <person name="Mondo S."/>
            <person name="Nolan M."/>
            <person name="Ohm R."/>
            <person name="Pangilinan J."/>
            <person name="Park H.-J."/>
            <person name="Ramirez L."/>
            <person name="Alfaro M."/>
            <person name="Sun H."/>
            <person name="Tritt A."/>
            <person name="Yoshinaga Y."/>
            <person name="Zwiers L.-H."/>
            <person name="Turgeon B."/>
            <person name="Goodwin S."/>
            <person name="Spatafora J."/>
            <person name="Crous P."/>
            <person name="Grigoriev I."/>
        </authorList>
    </citation>
    <scope>NUCLEOTIDE SEQUENCE</scope>
    <source>
        <strain evidence="6">CBS 269.34</strain>
    </source>
</reference>
<feature type="compositionally biased region" description="Basic and acidic residues" evidence="5">
    <location>
        <begin position="31"/>
        <end position="48"/>
    </location>
</feature>
<evidence type="ECO:0000256" key="5">
    <source>
        <dbReference type="SAM" id="MobiDB-lite"/>
    </source>
</evidence>
<evidence type="ECO:0000256" key="2">
    <source>
        <dbReference type="ARBA" id="ARBA00009265"/>
    </source>
</evidence>
<dbReference type="EMBL" id="MU004187">
    <property type="protein sequence ID" value="KAF2497167.1"/>
    <property type="molecule type" value="Genomic_DNA"/>
</dbReference>
<comment type="similarity">
    <text evidence="2">Belongs to the NRDE2 family.</text>
</comment>
<dbReference type="InterPro" id="IPR003107">
    <property type="entry name" value="HAT"/>
</dbReference>
<dbReference type="GO" id="GO:0071013">
    <property type="term" value="C:catalytic step 2 spliceosome"/>
    <property type="evidence" value="ECO:0007669"/>
    <property type="project" value="TreeGrafter"/>
</dbReference>
<proteinExistence type="inferred from homology"/>
<evidence type="ECO:0000313" key="6">
    <source>
        <dbReference type="EMBL" id="KAF2497167.1"/>
    </source>
</evidence>
<evidence type="ECO:0000256" key="1">
    <source>
        <dbReference type="ARBA" id="ARBA00004123"/>
    </source>
</evidence>
<comment type="subcellular location">
    <subcellularLocation>
        <location evidence="1">Nucleus</location>
    </subcellularLocation>
</comment>
<dbReference type="SMART" id="SM00386">
    <property type="entry name" value="HAT"/>
    <property type="match status" value="4"/>
</dbReference>
<keyword evidence="7" id="KW-1185">Reference proteome</keyword>
<keyword evidence="4" id="KW-0539">Nucleus</keyword>
<protein>
    <submittedName>
        <fullName evidence="6">DUF1740-domain-containing protein</fullName>
    </submittedName>
</protein>
<dbReference type="OrthoDB" id="297219at2759"/>
<evidence type="ECO:0000256" key="4">
    <source>
        <dbReference type="ARBA" id="ARBA00023242"/>
    </source>
</evidence>
<sequence length="1123" mass="127332">MSDTTKPTAPKFASFRPKPAVPASKSSQVDTNEKPHKDNKERDGDGHSKSHGGRRRRSSPSKERKSKQGDRELDTRRHNHGIIKDQAPVSVAAHSREDETEYYIVDRKGDPANVAFGRVHRYNVPLFRRYGYGRVFGLPKNQRIDLEATTEQAISIRIDDNRGRPERQWALKYKPSKEPRVLRLIRPDAEDKRLNSSLDYISMKSNKKRKRGSESPGLPHEDTVDYRSIEGQAKASAHPADSDLEYQSDQSNQDHAGSANSEEEIRLKNAALSSHTKEAPRDLQAWLKLIDHQQDMVLLGRPYPSREPSASERRNIADIRISIYTQALREIRVKQDRVQLVIGLMNEGKHYWESKQLARRWQETLNEYPDSVELWTNYLDFAQTNFVDFKYENCRGTFRTCLEMLAKARDATPVGGPSWTTLVEIQVYVLLRLASLAKEAGYHEHGVAIWQALLEHHMFRPSKNQGTVDPSGLLSSFEEFWESEVSRIGEVDAKGWNKFDALQTPVPESVVLSFRTIVPSLRVFDDFSVLEDEHMAALRLPGRTADDCGDDDPFHLILFSDIQEFLSLLPDNFPHDALIEAFLCFWHLPPLSFESTSERQYWWQDSFLRDEAIETSPRERSSLPANDEPQTTGGFSISLRAFSDFSMKSLQMTTGSLFEDAFQQKYHLTDLGFIRRALKQLAATSADDRVAEYYLAFEQQHFPDTARKSAKQLLKKRPTSLRLWNVYALIEARTGATETSDFVFCTALEKVKSLPDVAQRDNILLWHTWIWEALDHGDVASAAHRVTSIGNEKPTARPGANFDVLDLSAADTLRTKNILRDGRDHCLLTARYASFVLYVSCDALLSYLLNKFDIDAALAIYHDASKAFDKRDISTSPAAELHHQAQARLLAYHASQSHSFKPSLIRAKLAQSVELFPNNTLLLSIYAANESRFRIDGRVRAIMSDVVLRHGGSRGQAPSVVGWAFAIFSEMNRGEALGSTAHSVRATFEKAVESDCGRNSQALWTSYVLFEVAQRKPSSEVAVQSKKAKAKSLEPDDRAKKVFFRGLTRLPWCKPYMMLAFSHLTEMLTFQELRGVYNVLGEEELRVHVDLEEAFEEFEEARAGATVSVAGLISPEDPESDED</sequence>
<feature type="compositionally biased region" description="Basic and acidic residues" evidence="5">
    <location>
        <begin position="219"/>
        <end position="228"/>
    </location>
</feature>
<dbReference type="InterPro" id="IPR011990">
    <property type="entry name" value="TPR-like_helical_dom_sf"/>
</dbReference>
<organism evidence="6 7">
    <name type="scientific">Lophium mytilinum</name>
    <dbReference type="NCBI Taxonomy" id="390894"/>
    <lineage>
        <taxon>Eukaryota</taxon>
        <taxon>Fungi</taxon>
        <taxon>Dikarya</taxon>
        <taxon>Ascomycota</taxon>
        <taxon>Pezizomycotina</taxon>
        <taxon>Dothideomycetes</taxon>
        <taxon>Pleosporomycetidae</taxon>
        <taxon>Mytilinidiales</taxon>
        <taxon>Mytilinidiaceae</taxon>
        <taxon>Lophium</taxon>
    </lineage>
</organism>
<feature type="compositionally biased region" description="Polar residues" evidence="5">
    <location>
        <begin position="245"/>
        <end position="260"/>
    </location>
</feature>